<evidence type="ECO:0000313" key="2">
    <source>
        <dbReference type="Proteomes" id="UP001197974"/>
    </source>
</evidence>
<name>A0ABY9JXQ0_9BACI</name>
<sequence length="483" mass="54460">MKKAGFLFVVSILFLSVFVFEVEASGEISKKQIVADHIEGIVKGSDYEPAKSSAYAENFKISQENGNVTIQGDLWYKNSKYPLNLNGNLYPKISEGAYSKKLVLGELSGSKEFNILQFRVEKESRQTALTNQNNNLIGKNVLSLIVEHKETGEKIYIQNEISDQNFQDFFDGALKLISEKDLSENQLKEKIIQLYNMNNKSDYSQNISQESTQQLSGVASSSGDLSVSEKSSTQSSTIYVNQKELIRLLDDLKDYSSNPDRSVKLSDYDVPESLFKGTGWKSYHYTNGEPRGAYTAGSVDSGSYTLTQISYLNVISRFNSTTEFVLQVGQNDGMTLEYDHYSGILSVFYYGLGLKIEDLELAHGGLEGNDIYISQEINADLDGNSNYVKAFFGLIPYADKVYNLWESLTGQDPLPLGQSREYENTVERQKLAYDGKVYRTISANFDDFTMNSDGHFGNLIGKFYYDDYNLSVSWSYKYTAYTR</sequence>
<keyword evidence="2" id="KW-1185">Reference proteome</keyword>
<dbReference type="RefSeq" id="WP_226539205.1">
    <property type="nucleotide sequence ID" value="NZ_CP129013.1"/>
</dbReference>
<dbReference type="EMBL" id="CP129013">
    <property type="protein sequence ID" value="WLR44157.1"/>
    <property type="molecule type" value="Genomic_DNA"/>
</dbReference>
<dbReference type="Proteomes" id="UP001197974">
    <property type="component" value="Chromosome"/>
</dbReference>
<gene>
    <name evidence="1" type="ORF">LC087_08795</name>
</gene>
<accession>A0ABY9JXQ0</accession>
<evidence type="ECO:0000313" key="1">
    <source>
        <dbReference type="EMBL" id="WLR44157.1"/>
    </source>
</evidence>
<protein>
    <submittedName>
        <fullName evidence="1">Uncharacterized protein</fullName>
    </submittedName>
</protein>
<proteinExistence type="predicted"/>
<organism evidence="1 2">
    <name type="scientific">Bacillus carboniphilus</name>
    <dbReference type="NCBI Taxonomy" id="86663"/>
    <lineage>
        <taxon>Bacteria</taxon>
        <taxon>Bacillati</taxon>
        <taxon>Bacillota</taxon>
        <taxon>Bacilli</taxon>
        <taxon>Bacillales</taxon>
        <taxon>Bacillaceae</taxon>
        <taxon>Bacillus</taxon>
    </lineage>
</organism>
<reference evidence="1 2" key="1">
    <citation type="submission" date="2023-06" db="EMBL/GenBank/DDBJ databases">
        <title>Five Gram-positive bacteria isolated from mangrove sediments in Shenzhen, Guangdong, China.</title>
        <authorList>
            <person name="Yu S."/>
            <person name="Zheng W."/>
            <person name="Huang Y."/>
        </authorList>
    </citation>
    <scope>NUCLEOTIDE SEQUENCE [LARGE SCALE GENOMIC DNA]</scope>
    <source>
        <strain evidence="1 2">SaN35-3</strain>
    </source>
</reference>